<evidence type="ECO:0000256" key="1">
    <source>
        <dbReference type="SAM" id="Phobius"/>
    </source>
</evidence>
<dbReference type="Pfam" id="PF02517">
    <property type="entry name" value="Rce1-like"/>
    <property type="match status" value="1"/>
</dbReference>
<dbReference type="GO" id="GO:0080120">
    <property type="term" value="P:CAAX-box protein maturation"/>
    <property type="evidence" value="ECO:0007669"/>
    <property type="project" value="UniProtKB-ARBA"/>
</dbReference>
<reference evidence="3 4" key="1">
    <citation type="submission" date="2009-07" db="EMBL/GenBank/DDBJ databases">
        <authorList>
            <person name="Madupu R."/>
            <person name="Sebastian Y."/>
            <person name="Durkin A.S."/>
            <person name="Torralba M."/>
            <person name="Methe B."/>
            <person name="Sutton G.G."/>
            <person name="Strausberg R.L."/>
            <person name="Nelson K.E."/>
        </authorList>
    </citation>
    <scope>NUCLEOTIDE SEQUENCE [LARGE SCALE GENOMIC DNA]</scope>
    <source>
        <strain evidence="3 4">ATCC 35580</strain>
    </source>
</reference>
<dbReference type="RefSeq" id="WP_006187815.1">
    <property type="nucleotide sequence ID" value="NZ_ACYH01000011.1"/>
</dbReference>
<dbReference type="AlphaFoldDB" id="C8PMQ7"/>
<dbReference type="eggNOG" id="ENOG502ZZU7">
    <property type="taxonomic scope" value="Bacteria"/>
</dbReference>
<feature type="transmembrane region" description="Helical" evidence="1">
    <location>
        <begin position="145"/>
        <end position="166"/>
    </location>
</feature>
<dbReference type="InterPro" id="IPR003675">
    <property type="entry name" value="Rce1/LyrA-like_dom"/>
</dbReference>
<evidence type="ECO:0000259" key="2">
    <source>
        <dbReference type="Pfam" id="PF02517"/>
    </source>
</evidence>
<keyword evidence="1" id="KW-0812">Transmembrane</keyword>
<protein>
    <recommendedName>
        <fullName evidence="2">CAAX prenyl protease 2/Lysostaphin resistance protein A-like domain-containing protein</fullName>
    </recommendedName>
</protein>
<dbReference type="OrthoDB" id="360368at2"/>
<feature type="transmembrane region" description="Helical" evidence="1">
    <location>
        <begin position="89"/>
        <end position="108"/>
    </location>
</feature>
<gene>
    <name evidence="3" type="ORF">TREVI0001_0675</name>
</gene>
<feature type="transmembrane region" description="Helical" evidence="1">
    <location>
        <begin position="114"/>
        <end position="133"/>
    </location>
</feature>
<comment type="caution">
    <text evidence="3">The sequence shown here is derived from an EMBL/GenBank/DDBJ whole genome shotgun (WGS) entry which is preliminary data.</text>
</comment>
<dbReference type="EMBL" id="ACYH01000011">
    <property type="protein sequence ID" value="EEV21474.1"/>
    <property type="molecule type" value="Genomic_DNA"/>
</dbReference>
<feature type="domain" description="CAAX prenyl protease 2/Lysostaphin resistance protein A-like" evidence="2">
    <location>
        <begin position="50"/>
        <end position="159"/>
    </location>
</feature>
<keyword evidence="1" id="KW-0472">Membrane</keyword>
<accession>C8PMQ7</accession>
<evidence type="ECO:0000313" key="4">
    <source>
        <dbReference type="Proteomes" id="UP000004509"/>
    </source>
</evidence>
<proteinExistence type="predicted"/>
<name>C8PMQ7_9SPIR</name>
<feature type="transmembrane region" description="Helical" evidence="1">
    <location>
        <begin position="12"/>
        <end position="30"/>
    </location>
</feature>
<evidence type="ECO:0000313" key="3">
    <source>
        <dbReference type="EMBL" id="EEV21474.1"/>
    </source>
</evidence>
<dbReference type="Proteomes" id="UP000004509">
    <property type="component" value="Unassembled WGS sequence"/>
</dbReference>
<keyword evidence="1" id="KW-1133">Transmembrane helix</keyword>
<sequence length="172" mass="19568">MERDCFHKKDTFLFIECTAVFVLLLLPPLFSAVPFTLPPKPIGLYAHSIFCLGTISAAAYEEVLYRLYTPNRLHRIYSDYIKPLLPENSHTGAFFAFFFTEFPALLLFTLAHRYLGLPSMLFAAGSGIVFRYAYLKLTRVFHPAFSITLVAAVHGLWNIGVYYYLWGHSVAA</sequence>
<dbReference type="GO" id="GO:0004175">
    <property type="term" value="F:endopeptidase activity"/>
    <property type="evidence" value="ECO:0007669"/>
    <property type="project" value="UniProtKB-ARBA"/>
</dbReference>
<organism evidence="3 4">
    <name type="scientific">Treponema vincentii ATCC 35580</name>
    <dbReference type="NCBI Taxonomy" id="596324"/>
    <lineage>
        <taxon>Bacteria</taxon>
        <taxon>Pseudomonadati</taxon>
        <taxon>Spirochaetota</taxon>
        <taxon>Spirochaetia</taxon>
        <taxon>Spirochaetales</taxon>
        <taxon>Treponemataceae</taxon>
        <taxon>Treponema</taxon>
    </lineage>
</organism>